<dbReference type="GO" id="GO:0022627">
    <property type="term" value="C:cytosolic small ribosomal subunit"/>
    <property type="evidence" value="ECO:0007669"/>
    <property type="project" value="TreeGrafter"/>
</dbReference>
<dbReference type="InterPro" id="IPR001351">
    <property type="entry name" value="Ribosomal_uS3_C"/>
</dbReference>
<comment type="caution">
    <text evidence="12">The sequence shown here is derived from an EMBL/GenBank/DDBJ whole genome shotgun (WGS) entry which is preliminary data.</text>
</comment>
<dbReference type="SUPFAM" id="SSF54821">
    <property type="entry name" value="Ribosomal protein S3 C-terminal domain"/>
    <property type="match status" value="1"/>
</dbReference>
<comment type="similarity">
    <text evidence="1 8 9">Belongs to the universal ribosomal protein uS3 family.</text>
</comment>
<keyword evidence="13" id="KW-1185">Reference proteome</keyword>
<evidence type="ECO:0000256" key="10">
    <source>
        <dbReference type="SAM" id="MobiDB-lite"/>
    </source>
</evidence>
<dbReference type="InterPro" id="IPR005704">
    <property type="entry name" value="Ribosomal_uS3_bac-typ"/>
</dbReference>
<dbReference type="GO" id="GO:0003735">
    <property type="term" value="F:structural constituent of ribosome"/>
    <property type="evidence" value="ECO:0007669"/>
    <property type="project" value="InterPro"/>
</dbReference>
<name>A0A6N7X0M1_9FIRM</name>
<dbReference type="EMBL" id="VUNE01000003">
    <property type="protein sequence ID" value="MST62685.1"/>
    <property type="molecule type" value="Genomic_DNA"/>
</dbReference>
<dbReference type="AlphaFoldDB" id="A0A6N7X0M1"/>
<dbReference type="PROSITE" id="PS00548">
    <property type="entry name" value="RIBOSOMAL_S3"/>
    <property type="match status" value="1"/>
</dbReference>
<dbReference type="PROSITE" id="PS50823">
    <property type="entry name" value="KH_TYPE_2"/>
    <property type="match status" value="1"/>
</dbReference>
<dbReference type="SMART" id="SM00322">
    <property type="entry name" value="KH"/>
    <property type="match status" value="1"/>
</dbReference>
<organism evidence="12 13">
    <name type="scientific">Peptostreptococcus porci</name>
    <dbReference type="NCBI Taxonomy" id="2652282"/>
    <lineage>
        <taxon>Bacteria</taxon>
        <taxon>Bacillati</taxon>
        <taxon>Bacillota</taxon>
        <taxon>Clostridia</taxon>
        <taxon>Peptostreptococcales</taxon>
        <taxon>Peptostreptococcaceae</taxon>
        <taxon>Peptostreptococcus</taxon>
    </lineage>
</organism>
<dbReference type="Gene3D" id="3.30.1140.32">
    <property type="entry name" value="Ribosomal protein S3, C-terminal domain"/>
    <property type="match status" value="1"/>
</dbReference>
<comment type="subunit">
    <text evidence="8">Part of the 30S ribosomal subunit. Forms a tight complex with proteins S10 and S14.</text>
</comment>
<feature type="domain" description="KH type-2" evidence="11">
    <location>
        <begin position="40"/>
        <end position="108"/>
    </location>
</feature>
<evidence type="ECO:0000256" key="1">
    <source>
        <dbReference type="ARBA" id="ARBA00010761"/>
    </source>
</evidence>
<evidence type="ECO:0000256" key="4">
    <source>
        <dbReference type="ARBA" id="ARBA00022980"/>
    </source>
</evidence>
<sequence>MGQKVNPHGLRVGVIKDWDSRWFANDRKEFGEFLKEDHVLRTYLKKELYSAGLAKVEIERSANKVKMDLHVAKPGVVIGKGGAEIEALKSKLEKLTGKSVILNIIEVRNIDRDAQLVAENIAQAIERRIAFRRAMKQAVGRTMKSGAKGIKVSASGRLGGAEMARTEGYSEGNVPLQTLRSDIEYGFAEANTTYGKIGIKVWICNGEILPGRNLSTEREEKKLEKKNGRDKKSSGRGGERKGRNNDRRGNNRGPRASKKEAKQD</sequence>
<evidence type="ECO:0000256" key="2">
    <source>
        <dbReference type="ARBA" id="ARBA00022730"/>
    </source>
</evidence>
<dbReference type="SUPFAM" id="SSF54814">
    <property type="entry name" value="Prokaryotic type KH domain (KH-domain type II)"/>
    <property type="match status" value="1"/>
</dbReference>
<evidence type="ECO:0000256" key="6">
    <source>
        <dbReference type="ARBA" id="ARBA00024998"/>
    </source>
</evidence>
<dbReference type="Pfam" id="PF00189">
    <property type="entry name" value="Ribosomal_S3_C"/>
    <property type="match status" value="1"/>
</dbReference>
<dbReference type="NCBIfam" id="TIGR01009">
    <property type="entry name" value="rpsC_bact"/>
    <property type="match status" value="1"/>
</dbReference>
<dbReference type="PANTHER" id="PTHR11760:SF19">
    <property type="entry name" value="SMALL RIBOSOMAL SUBUNIT PROTEIN US3C"/>
    <property type="match status" value="1"/>
</dbReference>
<dbReference type="GO" id="GO:0003729">
    <property type="term" value="F:mRNA binding"/>
    <property type="evidence" value="ECO:0007669"/>
    <property type="project" value="UniProtKB-UniRule"/>
</dbReference>
<dbReference type="PANTHER" id="PTHR11760">
    <property type="entry name" value="30S/40S RIBOSOMAL PROTEIN S3"/>
    <property type="match status" value="1"/>
</dbReference>
<gene>
    <name evidence="8 12" type="primary">rpsC</name>
    <name evidence="12" type="ORF">FYJ71_06865</name>
</gene>
<proteinExistence type="inferred from homology"/>
<comment type="function">
    <text evidence="6 8">Binds the lower part of the 30S subunit head. Binds mRNA in the 70S ribosome, positioning it for translation.</text>
</comment>
<keyword evidence="4 8" id="KW-0689">Ribosomal protein</keyword>
<evidence type="ECO:0000256" key="3">
    <source>
        <dbReference type="ARBA" id="ARBA00022884"/>
    </source>
</evidence>
<accession>A0A6N7X0M1</accession>
<dbReference type="Gene3D" id="3.30.300.20">
    <property type="match status" value="1"/>
</dbReference>
<dbReference type="GO" id="GO:0006412">
    <property type="term" value="P:translation"/>
    <property type="evidence" value="ECO:0007669"/>
    <property type="project" value="UniProtKB-UniRule"/>
</dbReference>
<evidence type="ECO:0000256" key="5">
    <source>
        <dbReference type="ARBA" id="ARBA00023274"/>
    </source>
</evidence>
<feature type="compositionally biased region" description="Basic and acidic residues" evidence="10">
    <location>
        <begin position="217"/>
        <end position="249"/>
    </location>
</feature>
<keyword evidence="2 8" id="KW-0699">rRNA-binding</keyword>
<evidence type="ECO:0000313" key="12">
    <source>
        <dbReference type="EMBL" id="MST62685.1"/>
    </source>
</evidence>
<evidence type="ECO:0000259" key="11">
    <source>
        <dbReference type="PROSITE" id="PS50823"/>
    </source>
</evidence>
<dbReference type="CDD" id="cd02412">
    <property type="entry name" value="KH-II_30S_S3"/>
    <property type="match status" value="1"/>
</dbReference>
<dbReference type="Proteomes" id="UP000440713">
    <property type="component" value="Unassembled WGS sequence"/>
</dbReference>
<dbReference type="InterPro" id="IPR057258">
    <property type="entry name" value="Ribosomal_uS3"/>
</dbReference>
<dbReference type="Pfam" id="PF07650">
    <property type="entry name" value="KH_2"/>
    <property type="match status" value="1"/>
</dbReference>
<protein>
    <recommendedName>
        <fullName evidence="7 8">Small ribosomal subunit protein uS3</fullName>
    </recommendedName>
</protein>
<reference evidence="12 13" key="1">
    <citation type="submission" date="2019-08" db="EMBL/GenBank/DDBJ databases">
        <title>In-depth cultivation of the pig gut microbiome towards novel bacterial diversity and tailored functional studies.</title>
        <authorList>
            <person name="Wylensek D."/>
            <person name="Hitch T.C.A."/>
            <person name="Clavel T."/>
        </authorList>
    </citation>
    <scope>NUCLEOTIDE SEQUENCE [LARGE SCALE GENOMIC DNA]</scope>
    <source>
        <strain evidence="12 13">WCA-SAB-591-4A-A</strain>
    </source>
</reference>
<dbReference type="InterPro" id="IPR018280">
    <property type="entry name" value="Ribosomal_uS3_CS"/>
</dbReference>
<dbReference type="RefSeq" id="WP_154538052.1">
    <property type="nucleotide sequence ID" value="NZ_JAQYHJ010000154.1"/>
</dbReference>
<evidence type="ECO:0000256" key="9">
    <source>
        <dbReference type="RuleBase" id="RU003624"/>
    </source>
</evidence>
<dbReference type="InterPro" id="IPR009019">
    <property type="entry name" value="KH_sf_prok-type"/>
</dbReference>
<dbReference type="InterPro" id="IPR015946">
    <property type="entry name" value="KH_dom-like_a/b"/>
</dbReference>
<dbReference type="GO" id="GO:0019843">
    <property type="term" value="F:rRNA binding"/>
    <property type="evidence" value="ECO:0007669"/>
    <property type="project" value="UniProtKB-UniRule"/>
</dbReference>
<feature type="region of interest" description="Disordered" evidence="10">
    <location>
        <begin position="217"/>
        <end position="264"/>
    </location>
</feature>
<keyword evidence="5 8" id="KW-0687">Ribonucleoprotein</keyword>
<dbReference type="InterPro" id="IPR004044">
    <property type="entry name" value="KH_dom_type_2"/>
</dbReference>
<keyword evidence="3 8" id="KW-0694">RNA-binding</keyword>
<dbReference type="InterPro" id="IPR004087">
    <property type="entry name" value="KH_dom"/>
</dbReference>
<dbReference type="HAMAP" id="MF_01309_B">
    <property type="entry name" value="Ribosomal_uS3_B"/>
    <property type="match status" value="1"/>
</dbReference>
<dbReference type="InterPro" id="IPR036419">
    <property type="entry name" value="Ribosomal_S3_C_sf"/>
</dbReference>
<evidence type="ECO:0000313" key="13">
    <source>
        <dbReference type="Proteomes" id="UP000440713"/>
    </source>
</evidence>
<dbReference type="FunFam" id="3.30.300.20:FF:000001">
    <property type="entry name" value="30S ribosomal protein S3"/>
    <property type="match status" value="1"/>
</dbReference>
<evidence type="ECO:0000256" key="7">
    <source>
        <dbReference type="ARBA" id="ARBA00035257"/>
    </source>
</evidence>
<evidence type="ECO:0000256" key="8">
    <source>
        <dbReference type="HAMAP-Rule" id="MF_01309"/>
    </source>
</evidence>